<feature type="domain" description="Insertion element IS402-like" evidence="1">
    <location>
        <begin position="19"/>
        <end position="94"/>
    </location>
</feature>
<dbReference type="PANTHER" id="PTHR46637">
    <property type="entry name" value="TIS1421-TRANSPOSASE PROTEIN A"/>
    <property type="match status" value="1"/>
</dbReference>
<dbReference type="InterPro" id="IPR025161">
    <property type="entry name" value="IS402-like_dom"/>
</dbReference>
<dbReference type="EMBL" id="AUBJ02000001">
    <property type="protein sequence ID" value="MCP2330087.1"/>
    <property type="molecule type" value="Genomic_DNA"/>
</dbReference>
<evidence type="ECO:0000313" key="2">
    <source>
        <dbReference type="EMBL" id="MCP2330087.1"/>
    </source>
</evidence>
<evidence type="ECO:0000313" key="3">
    <source>
        <dbReference type="Proteomes" id="UP000791080"/>
    </source>
</evidence>
<dbReference type="PANTHER" id="PTHR46637:SF1">
    <property type="entry name" value="BLL5188 PROTEIN"/>
    <property type="match status" value="1"/>
</dbReference>
<reference evidence="2 3" key="1">
    <citation type="submission" date="2022-06" db="EMBL/GenBank/DDBJ databases">
        <title>Genomic Encyclopedia of Type Strains, Phase I: the one thousand microbial genomes (KMG-I) project.</title>
        <authorList>
            <person name="Kyrpides N."/>
        </authorList>
    </citation>
    <scope>NUCLEOTIDE SEQUENCE [LARGE SCALE GENOMIC DNA]</scope>
    <source>
        <strain evidence="2 3">DSM 43889</strain>
    </source>
</reference>
<organism evidence="2 3">
    <name type="scientific">Actinoalloteichus caeruleus DSM 43889</name>
    <dbReference type="NCBI Taxonomy" id="1120930"/>
    <lineage>
        <taxon>Bacteria</taxon>
        <taxon>Bacillati</taxon>
        <taxon>Actinomycetota</taxon>
        <taxon>Actinomycetes</taxon>
        <taxon>Pseudonocardiales</taxon>
        <taxon>Pseudonocardiaceae</taxon>
        <taxon>Actinoalloteichus</taxon>
        <taxon>Actinoalloteichus cyanogriseus</taxon>
    </lineage>
</organism>
<accession>A0ABT1JC64</accession>
<proteinExistence type="predicted"/>
<gene>
    <name evidence="2" type="ORF">G443_000357</name>
</gene>
<dbReference type="Pfam" id="PF13340">
    <property type="entry name" value="DUF4096"/>
    <property type="match status" value="1"/>
</dbReference>
<evidence type="ECO:0000259" key="1">
    <source>
        <dbReference type="Pfam" id="PF13340"/>
    </source>
</evidence>
<name>A0ABT1JC64_ACTCY</name>
<sequence length="134" mass="14846">MNVRDTKAAPGDLARRLVPDWLWELVEPTLPTPRPRPQGGGRARVNERAVLTAIVFVLTSGCAWRDLPASFSVSAPTAHRRFQEWSNAGVWQRLQGAVRRGGLDQAERVWARSVLTAAAARLPARAENELLVMK</sequence>
<comment type="caution">
    <text evidence="2">The sequence shown here is derived from an EMBL/GenBank/DDBJ whole genome shotgun (WGS) entry which is preliminary data.</text>
</comment>
<protein>
    <submittedName>
        <fullName evidence="2">Transposase of IS4/5 family (DUF4096)</fullName>
    </submittedName>
</protein>
<keyword evidence="3" id="KW-1185">Reference proteome</keyword>
<dbReference type="InterPro" id="IPR052909">
    <property type="entry name" value="Transposase_6_like"/>
</dbReference>
<dbReference type="Proteomes" id="UP000791080">
    <property type="component" value="Unassembled WGS sequence"/>
</dbReference>